<dbReference type="InterPro" id="IPR037185">
    <property type="entry name" value="EmrE-like"/>
</dbReference>
<feature type="domain" description="EamA" evidence="7">
    <location>
        <begin position="154"/>
        <end position="290"/>
    </location>
</feature>
<feature type="transmembrane region" description="Helical" evidence="6">
    <location>
        <begin position="121"/>
        <end position="138"/>
    </location>
</feature>
<dbReference type="EMBL" id="JBIGIA010000028">
    <property type="protein sequence ID" value="MFG6459702.1"/>
    <property type="molecule type" value="Genomic_DNA"/>
</dbReference>
<evidence type="ECO:0000256" key="3">
    <source>
        <dbReference type="ARBA" id="ARBA00022692"/>
    </source>
</evidence>
<evidence type="ECO:0000256" key="5">
    <source>
        <dbReference type="ARBA" id="ARBA00023136"/>
    </source>
</evidence>
<dbReference type="RefSeq" id="WP_394491974.1">
    <property type="nucleotide sequence ID" value="NZ_JBIGIA010000028.1"/>
</dbReference>
<feature type="transmembrane region" description="Helical" evidence="6">
    <location>
        <begin position="215"/>
        <end position="236"/>
    </location>
</feature>
<evidence type="ECO:0000259" key="7">
    <source>
        <dbReference type="Pfam" id="PF00892"/>
    </source>
</evidence>
<feature type="domain" description="EamA" evidence="7">
    <location>
        <begin position="8"/>
        <end position="136"/>
    </location>
</feature>
<dbReference type="SUPFAM" id="SSF103481">
    <property type="entry name" value="Multidrug resistance efflux transporter EmrE"/>
    <property type="match status" value="2"/>
</dbReference>
<evidence type="ECO:0000313" key="8">
    <source>
        <dbReference type="EMBL" id="MFG6459702.1"/>
    </source>
</evidence>
<feature type="transmembrane region" description="Helical" evidence="6">
    <location>
        <begin position="248"/>
        <end position="267"/>
    </location>
</feature>
<feature type="transmembrane region" description="Helical" evidence="6">
    <location>
        <begin position="31"/>
        <end position="52"/>
    </location>
</feature>
<keyword evidence="4 6" id="KW-1133">Transmembrane helix</keyword>
<evidence type="ECO:0000256" key="2">
    <source>
        <dbReference type="ARBA" id="ARBA00022475"/>
    </source>
</evidence>
<keyword evidence="2" id="KW-1003">Cell membrane</keyword>
<dbReference type="InterPro" id="IPR050638">
    <property type="entry name" value="AA-Vitamin_Transporters"/>
</dbReference>
<feature type="transmembrane region" description="Helical" evidence="6">
    <location>
        <begin position="150"/>
        <end position="172"/>
    </location>
</feature>
<dbReference type="PANTHER" id="PTHR32322:SF18">
    <property type="entry name" value="S-ADENOSYLMETHIONINE_S-ADENOSYLHOMOCYSTEINE TRANSPORTER"/>
    <property type="match status" value="1"/>
</dbReference>
<keyword evidence="3 6" id="KW-0812">Transmembrane</keyword>
<proteinExistence type="predicted"/>
<feature type="transmembrane region" description="Helical" evidence="6">
    <location>
        <begin position="273"/>
        <end position="291"/>
    </location>
</feature>
<dbReference type="Pfam" id="PF00892">
    <property type="entry name" value="EamA"/>
    <property type="match status" value="2"/>
</dbReference>
<keyword evidence="5 6" id="KW-0472">Membrane</keyword>
<evidence type="ECO:0000313" key="9">
    <source>
        <dbReference type="Proteomes" id="UP001606305"/>
    </source>
</evidence>
<protein>
    <submittedName>
        <fullName evidence="8">DMT family transporter</fullName>
    </submittedName>
</protein>
<sequence length="308" mass="32677">MTGAYVRMALAMLLVGSYLVASKIILQFVPLFTAAFARQALAFVALAGWLAWKRAPVSIGGGRDRWVLLMQAFVGVFLYSVLSLYGVQWISGVAANVLMALTPAAVGLVGLLLFRERMGSAESLCLVLAVCGAVITQLGDESGQLGGSTFKIWLGAGLIVLSVFSEAVFLTFGKMLRQPLPSTVLSLVLTLLGSLMFLPFMLYEVPHWRASTVPWYVWGLMLYSGVAITALAVVLMNSAMKVVPTTSAAVFTALIPLSGVGLSVLLLGDALRFQHVLGAALVLGGMLFSVLRQQSRQGQARSMEGGGA</sequence>
<reference evidence="8 9" key="1">
    <citation type="submission" date="2024-09" db="EMBL/GenBank/DDBJ databases">
        <title>Novel species of the genus Pelomonas and Roseateles isolated from streams.</title>
        <authorList>
            <person name="Lu H."/>
        </authorList>
    </citation>
    <scope>NUCLEOTIDE SEQUENCE [LARGE SCALE GENOMIC DNA]</scope>
    <source>
        <strain evidence="8 9">BYS96W</strain>
    </source>
</reference>
<evidence type="ECO:0000256" key="1">
    <source>
        <dbReference type="ARBA" id="ARBA00004651"/>
    </source>
</evidence>
<dbReference type="PANTHER" id="PTHR32322">
    <property type="entry name" value="INNER MEMBRANE TRANSPORTER"/>
    <property type="match status" value="1"/>
</dbReference>
<comment type="caution">
    <text evidence="8">The sequence shown here is derived from an EMBL/GenBank/DDBJ whole genome shotgun (WGS) entry which is preliminary data.</text>
</comment>
<keyword evidence="9" id="KW-1185">Reference proteome</keyword>
<name>A0ABW7GCR0_9BURK</name>
<feature type="transmembrane region" description="Helical" evidence="6">
    <location>
        <begin position="184"/>
        <end position="203"/>
    </location>
</feature>
<dbReference type="InterPro" id="IPR000620">
    <property type="entry name" value="EamA_dom"/>
</dbReference>
<evidence type="ECO:0000256" key="4">
    <source>
        <dbReference type="ARBA" id="ARBA00022989"/>
    </source>
</evidence>
<organism evidence="8 9">
    <name type="scientific">Pelomonas nitida</name>
    <dbReference type="NCBI Taxonomy" id="3299027"/>
    <lineage>
        <taxon>Bacteria</taxon>
        <taxon>Pseudomonadati</taxon>
        <taxon>Pseudomonadota</taxon>
        <taxon>Betaproteobacteria</taxon>
        <taxon>Burkholderiales</taxon>
        <taxon>Sphaerotilaceae</taxon>
        <taxon>Roseateles</taxon>
    </lineage>
</organism>
<evidence type="ECO:0000256" key="6">
    <source>
        <dbReference type="SAM" id="Phobius"/>
    </source>
</evidence>
<accession>A0ABW7GCR0</accession>
<feature type="transmembrane region" description="Helical" evidence="6">
    <location>
        <begin position="93"/>
        <end position="114"/>
    </location>
</feature>
<feature type="transmembrane region" description="Helical" evidence="6">
    <location>
        <begin position="64"/>
        <end position="87"/>
    </location>
</feature>
<gene>
    <name evidence="8" type="ORF">ACG00X_22955</name>
</gene>
<dbReference type="Proteomes" id="UP001606305">
    <property type="component" value="Unassembled WGS sequence"/>
</dbReference>
<comment type="subcellular location">
    <subcellularLocation>
        <location evidence="1">Cell membrane</location>
        <topology evidence="1">Multi-pass membrane protein</topology>
    </subcellularLocation>
</comment>